<dbReference type="RefSeq" id="WP_189969495.1">
    <property type="nucleotide sequence ID" value="NZ_BMVL01000006.1"/>
</dbReference>
<accession>A0ABS4LFF9</accession>
<dbReference type="EMBL" id="JAGGLQ010000020">
    <property type="protein sequence ID" value="MBP2040869.1"/>
    <property type="molecule type" value="Genomic_DNA"/>
</dbReference>
<evidence type="ECO:0000313" key="2">
    <source>
        <dbReference type="Proteomes" id="UP001519310"/>
    </source>
</evidence>
<protein>
    <submittedName>
        <fullName evidence="1">Uncharacterized protein</fullName>
    </submittedName>
</protein>
<evidence type="ECO:0000313" key="1">
    <source>
        <dbReference type="EMBL" id="MBP2040869.1"/>
    </source>
</evidence>
<keyword evidence="2" id="KW-1185">Reference proteome</keyword>
<dbReference type="Proteomes" id="UP001519310">
    <property type="component" value="Unassembled WGS sequence"/>
</dbReference>
<sequence>MNEPVTPTSTNRTEAGSCCGSAPANAAEVAPAQSSPCCGTSESAEAAGTCCAPQAKSEAVATGADCC</sequence>
<reference evidence="1 2" key="1">
    <citation type="submission" date="2021-03" db="EMBL/GenBank/DDBJ databases">
        <title>Genomic Encyclopedia of Type Strains, Phase IV (KMG-IV): sequencing the most valuable type-strain genomes for metagenomic binning, comparative biology and taxonomic classification.</title>
        <authorList>
            <person name="Goeker M."/>
        </authorList>
    </citation>
    <scope>NUCLEOTIDE SEQUENCE [LARGE SCALE GENOMIC DNA]</scope>
    <source>
        <strain evidence="1 2">DSM 40526</strain>
    </source>
</reference>
<name>A0ABS4LFF9_STRAV</name>
<comment type="caution">
    <text evidence="1">The sequence shown here is derived from an EMBL/GenBank/DDBJ whole genome shotgun (WGS) entry which is preliminary data.</text>
</comment>
<gene>
    <name evidence="1" type="ORF">J2Z77_006726</name>
</gene>
<organism evidence="1 2">
    <name type="scientific">Streptomyces avidinii</name>
    <dbReference type="NCBI Taxonomy" id="1895"/>
    <lineage>
        <taxon>Bacteria</taxon>
        <taxon>Bacillati</taxon>
        <taxon>Actinomycetota</taxon>
        <taxon>Actinomycetes</taxon>
        <taxon>Kitasatosporales</taxon>
        <taxon>Streptomycetaceae</taxon>
        <taxon>Streptomyces</taxon>
    </lineage>
</organism>
<proteinExistence type="predicted"/>